<dbReference type="EMBL" id="CAFBLP010000012">
    <property type="protein sequence ID" value="CAB4869315.1"/>
    <property type="molecule type" value="Genomic_DNA"/>
</dbReference>
<name>A0A6J7DK89_9ZZZZ</name>
<accession>A0A6J7DK89</accession>
<dbReference type="AlphaFoldDB" id="A0A6J7DK89"/>
<feature type="coiled-coil region" evidence="1">
    <location>
        <begin position="15"/>
        <end position="49"/>
    </location>
</feature>
<dbReference type="Gene3D" id="1.10.287.1490">
    <property type="match status" value="1"/>
</dbReference>
<sequence length="218" mass="23930">MSLFKRKSSKGPNAVDALRAEVAEMHQQLDASEQSRRLLEARIQSLDATTLSLVSRTGELDEITQRMAEVDAIKHQVAQIDVVNAKLASLDSLNSKLTELAERVTISSDDARQAKDQAATLHEHISNVSIELANQLGELSREIDGLNSVANAPRPSAMPPPAPVLEPTQALSKDVLDQLRTSQVKLANEQARYEIAFRQDLAMLAEQVKRSLTDTDDL</sequence>
<evidence type="ECO:0000256" key="1">
    <source>
        <dbReference type="SAM" id="Coils"/>
    </source>
</evidence>
<reference evidence="2" key="1">
    <citation type="submission" date="2020-05" db="EMBL/GenBank/DDBJ databases">
        <authorList>
            <person name="Chiriac C."/>
            <person name="Salcher M."/>
            <person name="Ghai R."/>
            <person name="Kavagutti S V."/>
        </authorList>
    </citation>
    <scope>NUCLEOTIDE SEQUENCE</scope>
</reference>
<gene>
    <name evidence="2" type="ORF">UFOPK3376_00725</name>
</gene>
<keyword evidence="1" id="KW-0175">Coiled coil</keyword>
<evidence type="ECO:0000313" key="2">
    <source>
        <dbReference type="EMBL" id="CAB4869315.1"/>
    </source>
</evidence>
<protein>
    <submittedName>
        <fullName evidence="2">Unannotated protein</fullName>
    </submittedName>
</protein>
<proteinExistence type="predicted"/>
<organism evidence="2">
    <name type="scientific">freshwater metagenome</name>
    <dbReference type="NCBI Taxonomy" id="449393"/>
    <lineage>
        <taxon>unclassified sequences</taxon>
        <taxon>metagenomes</taxon>
        <taxon>ecological metagenomes</taxon>
    </lineage>
</organism>